<evidence type="ECO:0000256" key="4">
    <source>
        <dbReference type="ARBA" id="ARBA00024207"/>
    </source>
</evidence>
<dbReference type="InterPro" id="IPR008201">
    <property type="entry name" value="HepT-like"/>
</dbReference>
<organism evidence="5">
    <name type="scientific">Colwellia sp. C1</name>
    <dbReference type="NCBI Taxonomy" id="1737566"/>
    <lineage>
        <taxon>Bacteria</taxon>
        <taxon>Pseudomonadati</taxon>
        <taxon>Pseudomonadota</taxon>
        <taxon>Gammaproteobacteria</taxon>
        <taxon>Alteromonadales</taxon>
        <taxon>Colwelliaceae</taxon>
        <taxon>Colwellia</taxon>
    </lineage>
</organism>
<dbReference type="GO" id="GO:0004540">
    <property type="term" value="F:RNA nuclease activity"/>
    <property type="evidence" value="ECO:0007669"/>
    <property type="project" value="InterPro"/>
</dbReference>
<dbReference type="AlphaFoldDB" id="A0A0P0LXQ5"/>
<dbReference type="GO" id="GO:0016787">
    <property type="term" value="F:hydrolase activity"/>
    <property type="evidence" value="ECO:0007669"/>
    <property type="project" value="UniProtKB-KW"/>
</dbReference>
<dbReference type="InterPro" id="IPR052379">
    <property type="entry name" value="Type_VII_TA_RNase"/>
</dbReference>
<dbReference type="EMBL" id="KT428294">
    <property type="protein sequence ID" value="ALK44203.1"/>
    <property type="molecule type" value="Genomic_DNA"/>
</dbReference>
<protein>
    <recommendedName>
        <fullName evidence="6">DUF86 domain-containing protein</fullName>
    </recommendedName>
</protein>
<keyword evidence="1" id="KW-1277">Toxin-antitoxin system</keyword>
<dbReference type="InterPro" id="IPR037038">
    <property type="entry name" value="HepT-like_sf"/>
</dbReference>
<dbReference type="PANTHER" id="PTHR33397:SF5">
    <property type="entry name" value="RNASE YUTE-RELATED"/>
    <property type="match status" value="1"/>
</dbReference>
<sequence length="139" mass="16050">MDNTYIFSMQEHLTEIESDLEGLYEISKKRPLGRYEYRAAERSLQVLIETCIGIAKHWSYALNKTAPADAYTAFENLAQLGVDEIDTASWRKIIGMRNALVHDYLNIEPEIIRLVIKKRNFQDLLDFSNKGLVVLTEII</sequence>
<dbReference type="NCBIfam" id="NF047751">
    <property type="entry name" value="HepT_toxin"/>
    <property type="match status" value="1"/>
</dbReference>
<keyword evidence="2" id="KW-0540">Nuclease</keyword>
<proteinExistence type="inferred from homology"/>
<evidence type="ECO:0000256" key="1">
    <source>
        <dbReference type="ARBA" id="ARBA00022649"/>
    </source>
</evidence>
<dbReference type="GO" id="GO:0110001">
    <property type="term" value="C:toxin-antitoxin complex"/>
    <property type="evidence" value="ECO:0007669"/>
    <property type="project" value="InterPro"/>
</dbReference>
<evidence type="ECO:0000313" key="5">
    <source>
        <dbReference type="EMBL" id="ALK44203.1"/>
    </source>
</evidence>
<evidence type="ECO:0000256" key="3">
    <source>
        <dbReference type="ARBA" id="ARBA00022801"/>
    </source>
</evidence>
<name>A0A0P0LXQ5_9GAMM</name>
<dbReference type="Pfam" id="PF01934">
    <property type="entry name" value="HepT-like"/>
    <property type="match status" value="1"/>
</dbReference>
<dbReference type="Gene3D" id="1.20.120.580">
    <property type="entry name" value="bsu32300-like"/>
    <property type="match status" value="1"/>
</dbReference>
<keyword evidence="3" id="KW-0378">Hydrolase</keyword>
<dbReference type="PANTHER" id="PTHR33397">
    <property type="entry name" value="UPF0331 PROTEIN YUTE"/>
    <property type="match status" value="1"/>
</dbReference>
<comment type="similarity">
    <text evidence="4">Belongs to the HepT RNase toxin family.</text>
</comment>
<reference evidence="5" key="1">
    <citation type="submission" date="2015-08" db="EMBL/GenBank/DDBJ databases">
        <title>Partial sequence of psychrophilic Colwellia sp.</title>
        <authorList>
            <person name="Pankowski J.A."/>
            <person name="Leong J.S."/>
            <person name="Nano F.E."/>
        </authorList>
    </citation>
    <scope>NUCLEOTIDE SEQUENCE</scope>
    <source>
        <strain evidence="5">C1</strain>
    </source>
</reference>
<evidence type="ECO:0000256" key="2">
    <source>
        <dbReference type="ARBA" id="ARBA00022722"/>
    </source>
</evidence>
<evidence type="ECO:0008006" key="6">
    <source>
        <dbReference type="Google" id="ProtNLM"/>
    </source>
</evidence>
<accession>A0A0P0LXQ5</accession>